<keyword evidence="2" id="KW-0805">Transcription regulation</keyword>
<dbReference type="SMART" id="SM00906">
    <property type="entry name" value="Fungal_trans"/>
    <property type="match status" value="1"/>
</dbReference>
<dbReference type="EMBL" id="KL584979">
    <property type="protein sequence ID" value="KEQ86089.1"/>
    <property type="molecule type" value="Genomic_DNA"/>
</dbReference>
<dbReference type="GeneID" id="40742698"/>
<reference evidence="7 8" key="1">
    <citation type="journal article" date="2014" name="BMC Genomics">
        <title>Genome sequencing of four Aureobasidium pullulans varieties: biotechnological potential, stress tolerance, and description of new species.</title>
        <authorList>
            <person name="Gostin Ar C."/>
            <person name="Ohm R.A."/>
            <person name="Kogej T."/>
            <person name="Sonjak S."/>
            <person name="Turk M."/>
            <person name="Zajc J."/>
            <person name="Zalar P."/>
            <person name="Grube M."/>
            <person name="Sun H."/>
            <person name="Han J."/>
            <person name="Sharma A."/>
            <person name="Chiniquy J."/>
            <person name="Ngan C.Y."/>
            <person name="Lipzen A."/>
            <person name="Barry K."/>
            <person name="Grigoriev I.V."/>
            <person name="Gunde-Cimerman N."/>
        </authorList>
    </citation>
    <scope>NUCLEOTIDE SEQUENCE [LARGE SCALE GENOMIC DNA]</scope>
    <source>
        <strain evidence="7 8">EXF-150</strain>
    </source>
</reference>
<dbReference type="Gene3D" id="4.10.240.10">
    <property type="entry name" value="Zn(2)-C6 fungal-type DNA-binding domain"/>
    <property type="match status" value="1"/>
</dbReference>
<dbReference type="GO" id="GO:0006351">
    <property type="term" value="P:DNA-templated transcription"/>
    <property type="evidence" value="ECO:0007669"/>
    <property type="project" value="InterPro"/>
</dbReference>
<gene>
    <name evidence="7" type="ORF">M438DRAFT_270458</name>
</gene>
<dbReference type="GO" id="GO:0000981">
    <property type="term" value="F:DNA-binding transcription factor activity, RNA polymerase II-specific"/>
    <property type="evidence" value="ECO:0007669"/>
    <property type="project" value="InterPro"/>
</dbReference>
<dbReference type="Pfam" id="PF00172">
    <property type="entry name" value="Zn_clus"/>
    <property type="match status" value="1"/>
</dbReference>
<keyword evidence="4" id="KW-0539">Nucleus</keyword>
<evidence type="ECO:0000256" key="5">
    <source>
        <dbReference type="SAM" id="MobiDB-lite"/>
    </source>
</evidence>
<keyword evidence="8" id="KW-1185">Reference proteome</keyword>
<evidence type="ECO:0000259" key="6">
    <source>
        <dbReference type="PROSITE" id="PS50048"/>
    </source>
</evidence>
<dbReference type="PROSITE" id="PS00463">
    <property type="entry name" value="ZN2_CY6_FUNGAL_1"/>
    <property type="match status" value="1"/>
</dbReference>
<proteinExistence type="predicted"/>
<dbReference type="SUPFAM" id="SSF57701">
    <property type="entry name" value="Zn2/Cys6 DNA-binding domain"/>
    <property type="match status" value="1"/>
</dbReference>
<feature type="region of interest" description="Disordered" evidence="5">
    <location>
        <begin position="1"/>
        <end position="20"/>
    </location>
</feature>
<protein>
    <recommendedName>
        <fullName evidence="6">Zn(2)-C6 fungal-type domain-containing protein</fullName>
    </recommendedName>
</protein>
<feature type="compositionally biased region" description="Polar residues" evidence="5">
    <location>
        <begin position="82"/>
        <end position="92"/>
    </location>
</feature>
<feature type="domain" description="Zn(2)-C6 fungal-type" evidence="6">
    <location>
        <begin position="23"/>
        <end position="52"/>
    </location>
</feature>
<dbReference type="Pfam" id="PF04082">
    <property type="entry name" value="Fungal_trans"/>
    <property type="match status" value="1"/>
</dbReference>
<keyword evidence="3" id="KW-0804">Transcription</keyword>
<dbReference type="CDD" id="cd00067">
    <property type="entry name" value="GAL4"/>
    <property type="match status" value="1"/>
</dbReference>
<dbReference type="STRING" id="1043002.A0A074XR20"/>
<feature type="region of interest" description="Disordered" evidence="5">
    <location>
        <begin position="54"/>
        <end position="100"/>
    </location>
</feature>
<evidence type="ECO:0000256" key="4">
    <source>
        <dbReference type="ARBA" id="ARBA00023242"/>
    </source>
</evidence>
<feature type="compositionally biased region" description="Polar residues" evidence="5">
    <location>
        <begin position="1"/>
        <end position="13"/>
    </location>
</feature>
<dbReference type="GO" id="GO:0003677">
    <property type="term" value="F:DNA binding"/>
    <property type="evidence" value="ECO:0007669"/>
    <property type="project" value="InterPro"/>
</dbReference>
<evidence type="ECO:0000313" key="8">
    <source>
        <dbReference type="Proteomes" id="UP000030706"/>
    </source>
</evidence>
<dbReference type="InterPro" id="IPR001138">
    <property type="entry name" value="Zn2Cys6_DnaBD"/>
</dbReference>
<sequence>MEDQLTPNSTTGSVRVRPRTSRACNVCRARKVKCDGNLPCRKCAQSRIDCIYPGGVKSRSDGTKRPIAPKPTQQRKEPSEAGTDQATQPNTRTYDDPVTNKKQQELRAGIGAFDRNTDAYQFYGPSSHFSFVQRLYQRIRRQSNAPLNVLPQLPEGLRQWGIERQIFTHGDEKSSQKSTIPDGSFLPKELGEAFISAYFTLMHPQGPILIECEVRQTWNVMWTGPGLAPEHSKKFAKEKAILYMVLAIGARLTDYGDASPSSSDEWAHHFYERAGVPTDSFEETSLLGTHLLLMRALYGMQIGRPNMVYLYLGHASRSAMALGLHRAQVVAGNNSFLNRLRLTFWTIFYMERMMSMFTGRPSCFLDDLIDAPYPDDFPQSDDGGQNIEFAYIRAMAVLGKISERIMVGNYSPTRAKRVADLTEVNRVNGECSQALRDLLDTLPSYLHFFDDKTPTGEAWQEVQRSCLGATYHVACILINRPALVYVTFFDSKQQAQESIGDRIDIQRDINLTVSSAKNLISLVHDSFFNRCPAMRRDGNMVYFIVSACLVLLFDVLDTETTPAHAREVFQAVEKGLKCLDRIDHIGSTTGRAISLDVMKIAKDALKSTEPTSHLGSNLMESFTWLNNEMFDQSPYDAAGSWLYNSLEMPSFDYSTVGMTDLFASNGVDLAGPSDSNQMVLDVMVQGLQVADGSYIPSQSVPQGLL</sequence>
<evidence type="ECO:0000256" key="1">
    <source>
        <dbReference type="ARBA" id="ARBA00022723"/>
    </source>
</evidence>
<dbReference type="AlphaFoldDB" id="A0A074XR20"/>
<dbReference type="InterPro" id="IPR007219">
    <property type="entry name" value="XnlR_reg_dom"/>
</dbReference>
<name>A0A074XR20_AURPU</name>
<dbReference type="InterPro" id="IPR051127">
    <property type="entry name" value="Fungal_SecMet_Regulators"/>
</dbReference>
<dbReference type="GO" id="GO:0008270">
    <property type="term" value="F:zinc ion binding"/>
    <property type="evidence" value="ECO:0007669"/>
    <property type="project" value="InterPro"/>
</dbReference>
<dbReference type="OrthoDB" id="5296287at2759"/>
<dbReference type="SMART" id="SM00066">
    <property type="entry name" value="GAL4"/>
    <property type="match status" value="1"/>
</dbReference>
<evidence type="ECO:0000313" key="7">
    <source>
        <dbReference type="EMBL" id="KEQ86089.1"/>
    </source>
</evidence>
<accession>A0A074XR20</accession>
<organism evidence="7 8">
    <name type="scientific">Aureobasidium pullulans EXF-150</name>
    <dbReference type="NCBI Taxonomy" id="1043002"/>
    <lineage>
        <taxon>Eukaryota</taxon>
        <taxon>Fungi</taxon>
        <taxon>Dikarya</taxon>
        <taxon>Ascomycota</taxon>
        <taxon>Pezizomycotina</taxon>
        <taxon>Dothideomycetes</taxon>
        <taxon>Dothideomycetidae</taxon>
        <taxon>Dothideales</taxon>
        <taxon>Saccotheciaceae</taxon>
        <taxon>Aureobasidium</taxon>
    </lineage>
</organism>
<keyword evidence="1" id="KW-0479">Metal-binding</keyword>
<evidence type="ECO:0000256" key="2">
    <source>
        <dbReference type="ARBA" id="ARBA00023015"/>
    </source>
</evidence>
<dbReference type="HOGENOM" id="CLU_026516_0_0_1"/>
<dbReference type="Proteomes" id="UP000030706">
    <property type="component" value="Unassembled WGS sequence"/>
</dbReference>
<dbReference type="CDD" id="cd12148">
    <property type="entry name" value="fungal_TF_MHR"/>
    <property type="match status" value="1"/>
</dbReference>
<dbReference type="InterPro" id="IPR036864">
    <property type="entry name" value="Zn2-C6_fun-type_DNA-bd_sf"/>
</dbReference>
<dbReference type="RefSeq" id="XP_029762276.1">
    <property type="nucleotide sequence ID" value="XM_029900392.1"/>
</dbReference>
<dbReference type="PANTHER" id="PTHR47424:SF14">
    <property type="entry name" value="ZINC FINGER PROTEIN GRT1"/>
    <property type="match status" value="1"/>
</dbReference>
<dbReference type="PANTHER" id="PTHR47424">
    <property type="entry name" value="REGULATORY PROTEIN GAL4"/>
    <property type="match status" value="1"/>
</dbReference>
<dbReference type="PROSITE" id="PS50048">
    <property type="entry name" value="ZN2_CY6_FUNGAL_2"/>
    <property type="match status" value="1"/>
</dbReference>
<evidence type="ECO:0000256" key="3">
    <source>
        <dbReference type="ARBA" id="ARBA00023163"/>
    </source>
</evidence>